<feature type="signal peptide" evidence="5">
    <location>
        <begin position="1"/>
        <end position="31"/>
    </location>
</feature>
<sequence length="1084" mass="119201">MASPHCKSSKSAHGAFLLLFLLLGLCNLALGADINPVLKKFITVPDKDMPGYPEWSVLAKKNLSSWDDGNWVLSSTEPMSGMFPVNHGLSNGYIGVAVADIGPYFDIDRNMTNHNGSQPNEGWPLFNVRQTFGTIADFYACVPELPGSNYPELLQLGCESVIAGIPHFMGLKLAVGDQVYDVDMDLDSIKKEFLADVDFQKGIYAWRTTWSPRGLNVSLDIEITSFVHRLRANVAGTQLQVTARGGDVNCTIIDIFDGRSAVRSNLGEKGLSNNSSMYVSLHPDGQPNVTAWVVSTANVSNGFTDESSRRTVTGPDNGNNMTIGQEWNVHLVKGKTAVFEKFVGIASTDKFPNAGKTASEESSRAFRDGWDTVITTHVEEWKELMAAHHITSYRDPVTGRLPENETSIEKIQIAAVADAYYLLQNLQSAGSGLDDAGVAVGGLTSDTYGGMLFWDQDFWMSPSILAHWPNYARQFLLARVKHLPQAQLNTQAPYVQDAYKFPQGAALYSWTAGKYGNATATGPALNYEYHINSDIGLAAFWYRHVTGDEAFFKEKLWPMVLAIGYAVDTLLIKDGNGYSIHNMTDPDEFHNNNKNGAFTLASFSRLLTLINQYEEENGLPVNKSWVHKAANVNIRKAESNITLEYEGMTNNATVKQADVTLMIHPLNFYPSLMEQWENLLYYDQKQSPDGPAMTHAISAIAMNRMAKSGCSAFTRQIKAQLPHLRAPWYQMSEQANDDQNSNGGVRPSLPFLTGSGGSLQIPLFGYLGVTWLKGNLTIRPALPAPLKYLQIADFYARGNRFRASMNSTHTNITRLPAEVPGLFDAFKHRPMPLIIETRNTTGRDILKTAYSIKMKQTITVANDMYWKELTVADNLLQCQPTFSEGQSIAGYPPGAATDGDTGTRWQPLTQNASNITVDTSNVPFQRVVQLSFDWGPRTPTTARVAFTNRTNLASIWDANPIVLPIFPRALPNDKVALYEGNTTVYNITGDHWSGKHTILEVEGCQGCGDLVPLKLDNGTTFWKDDGLGAYVGEFAAVGETGVDLVKGSKEVTADERQGVKGEVVDDQEAHSSALADSFNPSGME</sequence>
<evidence type="ECO:0000256" key="4">
    <source>
        <dbReference type="SAM" id="MobiDB-lite"/>
    </source>
</evidence>
<dbReference type="EC" id="3.2.1.28" evidence="3"/>
<dbReference type="InterPro" id="IPR005196">
    <property type="entry name" value="Glyco_hydro_65_N"/>
</dbReference>
<dbReference type="OrthoDB" id="200349at2759"/>
<gene>
    <name evidence="8" type="ORF">K444DRAFT_77925</name>
</gene>
<accession>A0A2J6SY72</accession>
<dbReference type="STRING" id="1095630.A0A2J6SY72"/>
<evidence type="ECO:0000256" key="2">
    <source>
        <dbReference type="ARBA" id="ARBA00006768"/>
    </source>
</evidence>
<evidence type="ECO:0000256" key="3">
    <source>
        <dbReference type="ARBA" id="ARBA00012757"/>
    </source>
</evidence>
<feature type="domain" description="Glycoside hydrolase family 65 central catalytic" evidence="6">
    <location>
        <begin position="420"/>
        <end position="632"/>
    </location>
</feature>
<evidence type="ECO:0000256" key="5">
    <source>
        <dbReference type="SAM" id="SignalP"/>
    </source>
</evidence>
<feature type="region of interest" description="Disordered" evidence="4">
    <location>
        <begin position="1051"/>
        <end position="1084"/>
    </location>
</feature>
<dbReference type="GeneID" id="36596781"/>
<dbReference type="SUPFAM" id="SSF48208">
    <property type="entry name" value="Six-hairpin glycosidases"/>
    <property type="match status" value="1"/>
</dbReference>
<reference evidence="8 9" key="1">
    <citation type="submission" date="2016-04" db="EMBL/GenBank/DDBJ databases">
        <title>A degradative enzymes factory behind the ericoid mycorrhizal symbiosis.</title>
        <authorList>
            <consortium name="DOE Joint Genome Institute"/>
            <person name="Martino E."/>
            <person name="Morin E."/>
            <person name="Grelet G."/>
            <person name="Kuo A."/>
            <person name="Kohler A."/>
            <person name="Daghino S."/>
            <person name="Barry K."/>
            <person name="Choi C."/>
            <person name="Cichocki N."/>
            <person name="Clum A."/>
            <person name="Copeland A."/>
            <person name="Hainaut M."/>
            <person name="Haridas S."/>
            <person name="Labutti K."/>
            <person name="Lindquist E."/>
            <person name="Lipzen A."/>
            <person name="Khouja H.-R."/>
            <person name="Murat C."/>
            <person name="Ohm R."/>
            <person name="Olson A."/>
            <person name="Spatafora J."/>
            <person name="Veneault-Fourrey C."/>
            <person name="Henrissat B."/>
            <person name="Grigoriev I."/>
            <person name="Martin F."/>
            <person name="Perotto S."/>
        </authorList>
    </citation>
    <scope>NUCLEOTIDE SEQUENCE [LARGE SCALE GENOMIC DNA]</scope>
    <source>
        <strain evidence="8 9">E</strain>
    </source>
</reference>
<organism evidence="8 9">
    <name type="scientific">Hyaloscypha bicolor E</name>
    <dbReference type="NCBI Taxonomy" id="1095630"/>
    <lineage>
        <taxon>Eukaryota</taxon>
        <taxon>Fungi</taxon>
        <taxon>Dikarya</taxon>
        <taxon>Ascomycota</taxon>
        <taxon>Pezizomycotina</taxon>
        <taxon>Leotiomycetes</taxon>
        <taxon>Helotiales</taxon>
        <taxon>Hyaloscyphaceae</taxon>
        <taxon>Hyaloscypha</taxon>
        <taxon>Hyaloscypha bicolor</taxon>
    </lineage>
</organism>
<dbReference type="FunCoup" id="A0A2J6SY72">
    <property type="interactions" value="85"/>
</dbReference>
<dbReference type="InterPro" id="IPR008928">
    <property type="entry name" value="6-hairpin_glycosidase_sf"/>
</dbReference>
<name>A0A2J6SY72_9HELO</name>
<protein>
    <recommendedName>
        <fullName evidence="3">alpha,alpha-trehalase</fullName>
        <ecNumber evidence="3">3.2.1.28</ecNumber>
    </recommendedName>
</protein>
<evidence type="ECO:0000259" key="6">
    <source>
        <dbReference type="Pfam" id="PF03632"/>
    </source>
</evidence>
<dbReference type="InterPro" id="IPR037018">
    <property type="entry name" value="GH65_N"/>
</dbReference>
<dbReference type="RefSeq" id="XP_024732623.1">
    <property type="nucleotide sequence ID" value="XM_024888705.1"/>
</dbReference>
<proteinExistence type="inferred from homology"/>
<evidence type="ECO:0000259" key="7">
    <source>
        <dbReference type="Pfam" id="PF03636"/>
    </source>
</evidence>
<comment type="similarity">
    <text evidence="2">Belongs to the glycosyl hydrolase 65 family.</text>
</comment>
<dbReference type="GO" id="GO:0030246">
    <property type="term" value="F:carbohydrate binding"/>
    <property type="evidence" value="ECO:0007669"/>
    <property type="project" value="InterPro"/>
</dbReference>
<evidence type="ECO:0000313" key="9">
    <source>
        <dbReference type="Proteomes" id="UP000235371"/>
    </source>
</evidence>
<feature type="chain" id="PRO_5014456105" description="alpha,alpha-trehalase" evidence="5">
    <location>
        <begin position="32"/>
        <end position="1084"/>
    </location>
</feature>
<dbReference type="InterPro" id="IPR012341">
    <property type="entry name" value="6hp_glycosidase-like_sf"/>
</dbReference>
<dbReference type="InParanoid" id="A0A2J6SY72"/>
<dbReference type="Gene3D" id="1.50.10.10">
    <property type="match status" value="1"/>
</dbReference>
<feature type="compositionally biased region" description="Basic and acidic residues" evidence="4">
    <location>
        <begin position="1051"/>
        <end position="1069"/>
    </location>
</feature>
<evidence type="ECO:0000256" key="1">
    <source>
        <dbReference type="ARBA" id="ARBA00001576"/>
    </source>
</evidence>
<dbReference type="InterPro" id="IPR011013">
    <property type="entry name" value="Gal_mutarotase_sf_dom"/>
</dbReference>
<dbReference type="InterPro" id="IPR005195">
    <property type="entry name" value="Glyco_hydro_65_M"/>
</dbReference>
<evidence type="ECO:0000313" key="8">
    <source>
        <dbReference type="EMBL" id="PMD55719.1"/>
    </source>
</evidence>
<keyword evidence="5" id="KW-0732">Signal</keyword>
<dbReference type="Pfam" id="PF03632">
    <property type="entry name" value="Glyco_hydro_65m"/>
    <property type="match status" value="1"/>
</dbReference>
<dbReference type="GO" id="GO:0009277">
    <property type="term" value="C:fungal-type cell wall"/>
    <property type="evidence" value="ECO:0007669"/>
    <property type="project" value="TreeGrafter"/>
</dbReference>
<dbReference type="GO" id="GO:0005993">
    <property type="term" value="P:trehalose catabolic process"/>
    <property type="evidence" value="ECO:0007669"/>
    <property type="project" value="TreeGrafter"/>
</dbReference>
<dbReference type="GO" id="GO:0004555">
    <property type="term" value="F:alpha,alpha-trehalase activity"/>
    <property type="evidence" value="ECO:0007669"/>
    <property type="project" value="UniProtKB-EC"/>
</dbReference>
<dbReference type="SUPFAM" id="SSF74650">
    <property type="entry name" value="Galactose mutarotase-like"/>
    <property type="match status" value="1"/>
</dbReference>
<feature type="domain" description="Glycoside hydrolase family 65 N-terminal" evidence="7">
    <location>
        <begin position="89"/>
        <end position="348"/>
    </location>
</feature>
<dbReference type="EMBL" id="KZ613854">
    <property type="protein sequence ID" value="PMD55719.1"/>
    <property type="molecule type" value="Genomic_DNA"/>
</dbReference>
<dbReference type="Proteomes" id="UP000235371">
    <property type="component" value="Unassembled WGS sequence"/>
</dbReference>
<dbReference type="PANTHER" id="PTHR11051:SF8">
    <property type="entry name" value="PROTEIN-GLUCOSYLGALACTOSYLHYDROXYLYSINE GLUCOSIDASE"/>
    <property type="match status" value="1"/>
</dbReference>
<dbReference type="PANTHER" id="PTHR11051">
    <property type="entry name" value="GLYCOSYL HYDROLASE-RELATED"/>
    <property type="match status" value="1"/>
</dbReference>
<keyword evidence="9" id="KW-1185">Reference proteome</keyword>
<dbReference type="Gene3D" id="2.70.98.40">
    <property type="entry name" value="Glycoside hydrolase, family 65, N-terminal domain"/>
    <property type="match status" value="1"/>
</dbReference>
<comment type="catalytic activity">
    <reaction evidence="1">
        <text>alpha,alpha-trehalose + H2O = alpha-D-glucose + beta-D-glucose</text>
        <dbReference type="Rhea" id="RHEA:32675"/>
        <dbReference type="ChEBI" id="CHEBI:15377"/>
        <dbReference type="ChEBI" id="CHEBI:15903"/>
        <dbReference type="ChEBI" id="CHEBI:16551"/>
        <dbReference type="ChEBI" id="CHEBI:17925"/>
        <dbReference type="EC" id="3.2.1.28"/>
    </reaction>
</comment>
<dbReference type="AlphaFoldDB" id="A0A2J6SY72"/>
<dbReference type="Pfam" id="PF03636">
    <property type="entry name" value="Glyco_hydro_65N"/>
    <property type="match status" value="1"/>
</dbReference>